<organism evidence="1 2">
    <name type="scientific">Castanea mollissima</name>
    <name type="common">Chinese chestnut</name>
    <dbReference type="NCBI Taxonomy" id="60419"/>
    <lineage>
        <taxon>Eukaryota</taxon>
        <taxon>Viridiplantae</taxon>
        <taxon>Streptophyta</taxon>
        <taxon>Embryophyta</taxon>
        <taxon>Tracheophyta</taxon>
        <taxon>Spermatophyta</taxon>
        <taxon>Magnoliopsida</taxon>
        <taxon>eudicotyledons</taxon>
        <taxon>Gunneridae</taxon>
        <taxon>Pentapetalae</taxon>
        <taxon>rosids</taxon>
        <taxon>fabids</taxon>
        <taxon>Fagales</taxon>
        <taxon>Fagaceae</taxon>
        <taxon>Castanea</taxon>
    </lineage>
</organism>
<gene>
    <name evidence="1" type="ORF">CMV_013972</name>
</gene>
<accession>A0A8J4R0C9</accession>
<comment type="caution">
    <text evidence="1">The sequence shown here is derived from an EMBL/GenBank/DDBJ whole genome shotgun (WGS) entry which is preliminary data.</text>
</comment>
<keyword evidence="2" id="KW-1185">Reference proteome</keyword>
<dbReference type="AlphaFoldDB" id="A0A8J4R0C9"/>
<evidence type="ECO:0000313" key="2">
    <source>
        <dbReference type="Proteomes" id="UP000737018"/>
    </source>
</evidence>
<name>A0A8J4R0C9_9ROSI</name>
<dbReference type="Proteomes" id="UP000737018">
    <property type="component" value="Unassembled WGS sequence"/>
</dbReference>
<dbReference type="EMBL" id="JRKL02001904">
    <property type="protein sequence ID" value="KAF3961413.1"/>
    <property type="molecule type" value="Genomic_DNA"/>
</dbReference>
<protein>
    <submittedName>
        <fullName evidence="1">Uncharacterized protein</fullName>
    </submittedName>
</protein>
<reference evidence="1" key="1">
    <citation type="submission" date="2020-03" db="EMBL/GenBank/DDBJ databases">
        <title>Castanea mollissima Vanexum genome sequencing.</title>
        <authorList>
            <person name="Staton M."/>
        </authorList>
    </citation>
    <scope>NUCLEOTIDE SEQUENCE</scope>
    <source>
        <tissue evidence="1">Leaf</tissue>
    </source>
</reference>
<proteinExistence type="predicted"/>
<sequence>MVLGVKLITFGHDQTYFSASATIVGQLHIFSRDETQEQECTTFHGKLTAIGVVDDLVRVIWNSSESYL</sequence>
<evidence type="ECO:0000313" key="1">
    <source>
        <dbReference type="EMBL" id="KAF3961413.1"/>
    </source>
</evidence>